<evidence type="ECO:0000256" key="2">
    <source>
        <dbReference type="ARBA" id="ARBA00022448"/>
    </source>
</evidence>
<dbReference type="GO" id="GO:0003676">
    <property type="term" value="F:nucleic acid binding"/>
    <property type="evidence" value="ECO:0007669"/>
    <property type="project" value="InterPro"/>
</dbReference>
<evidence type="ECO:0000313" key="11">
    <source>
        <dbReference type="EMBL" id="TFK51705.1"/>
    </source>
</evidence>
<dbReference type="GO" id="GO:0051028">
    <property type="term" value="P:mRNA transport"/>
    <property type="evidence" value="ECO:0007669"/>
    <property type="project" value="UniProtKB-UniRule"/>
</dbReference>
<gene>
    <name evidence="11" type="ORF">OE88DRAFT_1807642</name>
</gene>
<feature type="compositionally biased region" description="Polar residues" evidence="9">
    <location>
        <begin position="1"/>
        <end position="16"/>
    </location>
</feature>
<keyword evidence="6 8" id="KW-0906">Nuclear pore complex</keyword>
<dbReference type="InterPro" id="IPR007846">
    <property type="entry name" value="RRM_NUP35_dom"/>
</dbReference>
<dbReference type="SUPFAM" id="SSF54928">
    <property type="entry name" value="RNA-binding domain, RBD"/>
    <property type="match status" value="1"/>
</dbReference>
<feature type="domain" description="RRM Nup35-type" evidence="10">
    <location>
        <begin position="166"/>
        <end position="247"/>
    </location>
</feature>
<dbReference type="InterPro" id="IPR035979">
    <property type="entry name" value="RBD_domain_sf"/>
</dbReference>
<comment type="subcellular location">
    <subcellularLocation>
        <location evidence="1">Nucleus</location>
        <location evidence="1">Nuclear pore complex</location>
    </subcellularLocation>
</comment>
<evidence type="ECO:0000256" key="7">
    <source>
        <dbReference type="ARBA" id="ARBA00023242"/>
    </source>
</evidence>
<evidence type="ECO:0000256" key="3">
    <source>
        <dbReference type="ARBA" id="ARBA00022816"/>
    </source>
</evidence>
<keyword evidence="5" id="KW-0811">Translocation</keyword>
<dbReference type="PANTHER" id="PTHR21527:SF6">
    <property type="entry name" value="NUCLEOPORIN NUP35"/>
    <property type="match status" value="1"/>
</dbReference>
<feature type="region of interest" description="Disordered" evidence="9">
    <location>
        <begin position="145"/>
        <end position="164"/>
    </location>
</feature>
<keyword evidence="4" id="KW-0653">Protein transport</keyword>
<evidence type="ECO:0000256" key="5">
    <source>
        <dbReference type="ARBA" id="ARBA00023010"/>
    </source>
</evidence>
<dbReference type="GO" id="GO:0017056">
    <property type="term" value="F:structural constituent of nuclear pore"/>
    <property type="evidence" value="ECO:0007669"/>
    <property type="project" value="TreeGrafter"/>
</dbReference>
<dbReference type="PROSITE" id="PS51472">
    <property type="entry name" value="RRM_NUP35"/>
    <property type="match status" value="1"/>
</dbReference>
<reference evidence="11 12" key="1">
    <citation type="journal article" date="2019" name="Nat. Ecol. Evol.">
        <title>Megaphylogeny resolves global patterns of mushroom evolution.</title>
        <authorList>
            <person name="Varga T."/>
            <person name="Krizsan K."/>
            <person name="Foldi C."/>
            <person name="Dima B."/>
            <person name="Sanchez-Garcia M."/>
            <person name="Sanchez-Ramirez S."/>
            <person name="Szollosi G.J."/>
            <person name="Szarkandi J.G."/>
            <person name="Papp V."/>
            <person name="Albert L."/>
            <person name="Andreopoulos W."/>
            <person name="Angelini C."/>
            <person name="Antonin V."/>
            <person name="Barry K.W."/>
            <person name="Bougher N.L."/>
            <person name="Buchanan P."/>
            <person name="Buyck B."/>
            <person name="Bense V."/>
            <person name="Catcheside P."/>
            <person name="Chovatia M."/>
            <person name="Cooper J."/>
            <person name="Damon W."/>
            <person name="Desjardin D."/>
            <person name="Finy P."/>
            <person name="Geml J."/>
            <person name="Haridas S."/>
            <person name="Hughes K."/>
            <person name="Justo A."/>
            <person name="Karasinski D."/>
            <person name="Kautmanova I."/>
            <person name="Kiss B."/>
            <person name="Kocsube S."/>
            <person name="Kotiranta H."/>
            <person name="LaButti K.M."/>
            <person name="Lechner B.E."/>
            <person name="Liimatainen K."/>
            <person name="Lipzen A."/>
            <person name="Lukacs Z."/>
            <person name="Mihaltcheva S."/>
            <person name="Morgado L.N."/>
            <person name="Niskanen T."/>
            <person name="Noordeloos M.E."/>
            <person name="Ohm R.A."/>
            <person name="Ortiz-Santana B."/>
            <person name="Ovrebo C."/>
            <person name="Racz N."/>
            <person name="Riley R."/>
            <person name="Savchenko A."/>
            <person name="Shiryaev A."/>
            <person name="Soop K."/>
            <person name="Spirin V."/>
            <person name="Szebenyi C."/>
            <person name="Tomsovsky M."/>
            <person name="Tulloss R.E."/>
            <person name="Uehling J."/>
            <person name="Grigoriev I.V."/>
            <person name="Vagvolgyi C."/>
            <person name="Papp T."/>
            <person name="Martin F.M."/>
            <person name="Miettinen O."/>
            <person name="Hibbett D.S."/>
            <person name="Nagy L.G."/>
        </authorList>
    </citation>
    <scope>NUCLEOTIDE SEQUENCE [LARGE SCALE GENOMIC DNA]</scope>
    <source>
        <strain evidence="11 12">OMC1185</strain>
    </source>
</reference>
<evidence type="ECO:0000259" key="10">
    <source>
        <dbReference type="PROSITE" id="PS51472"/>
    </source>
</evidence>
<dbReference type="Pfam" id="PF05172">
    <property type="entry name" value="RRM_Nup35"/>
    <property type="match status" value="1"/>
</dbReference>
<keyword evidence="12" id="KW-1185">Reference proteome</keyword>
<dbReference type="GO" id="GO:0044615">
    <property type="term" value="C:nuclear pore nuclear basket"/>
    <property type="evidence" value="ECO:0007669"/>
    <property type="project" value="TreeGrafter"/>
</dbReference>
<proteinExistence type="predicted"/>
<feature type="region of interest" description="Disordered" evidence="9">
    <location>
        <begin position="1"/>
        <end position="62"/>
    </location>
</feature>
<feature type="region of interest" description="Disordered" evidence="9">
    <location>
        <begin position="116"/>
        <end position="138"/>
    </location>
</feature>
<keyword evidence="3 8" id="KW-0509">mRNA transport</keyword>
<dbReference type="EMBL" id="ML213510">
    <property type="protein sequence ID" value="TFK51705.1"/>
    <property type="molecule type" value="Genomic_DNA"/>
</dbReference>
<organism evidence="11 12">
    <name type="scientific">Heliocybe sulcata</name>
    <dbReference type="NCBI Taxonomy" id="5364"/>
    <lineage>
        <taxon>Eukaryota</taxon>
        <taxon>Fungi</taxon>
        <taxon>Dikarya</taxon>
        <taxon>Basidiomycota</taxon>
        <taxon>Agaricomycotina</taxon>
        <taxon>Agaricomycetes</taxon>
        <taxon>Gloeophyllales</taxon>
        <taxon>Gloeophyllaceae</taxon>
        <taxon>Heliocybe</taxon>
    </lineage>
</organism>
<dbReference type="GO" id="GO:0006999">
    <property type="term" value="P:nuclear pore organization"/>
    <property type="evidence" value="ECO:0007669"/>
    <property type="project" value="TreeGrafter"/>
</dbReference>
<evidence type="ECO:0000256" key="8">
    <source>
        <dbReference type="PROSITE-ProRule" id="PRU00804"/>
    </source>
</evidence>
<dbReference type="GO" id="GO:0044613">
    <property type="term" value="C:nuclear pore central transport channel"/>
    <property type="evidence" value="ECO:0007669"/>
    <property type="project" value="TreeGrafter"/>
</dbReference>
<accession>A0A5C3N400</accession>
<dbReference type="GO" id="GO:0005543">
    <property type="term" value="F:phospholipid binding"/>
    <property type="evidence" value="ECO:0007669"/>
    <property type="project" value="TreeGrafter"/>
</dbReference>
<evidence type="ECO:0000256" key="1">
    <source>
        <dbReference type="ARBA" id="ARBA00004567"/>
    </source>
</evidence>
<evidence type="ECO:0000256" key="9">
    <source>
        <dbReference type="SAM" id="MobiDB-lite"/>
    </source>
</evidence>
<evidence type="ECO:0000313" key="12">
    <source>
        <dbReference type="Proteomes" id="UP000305948"/>
    </source>
</evidence>
<evidence type="ECO:0000256" key="4">
    <source>
        <dbReference type="ARBA" id="ARBA00022927"/>
    </source>
</evidence>
<dbReference type="GO" id="GO:0006607">
    <property type="term" value="P:NLS-bearing protein import into nucleus"/>
    <property type="evidence" value="ECO:0007669"/>
    <property type="project" value="TreeGrafter"/>
</dbReference>
<dbReference type="Gene3D" id="3.30.70.330">
    <property type="match status" value="1"/>
</dbReference>
<name>A0A5C3N400_9AGAM</name>
<feature type="compositionally biased region" description="Polar residues" evidence="9">
    <location>
        <begin position="23"/>
        <end position="44"/>
    </location>
</feature>
<protein>
    <recommendedName>
        <fullName evidence="10">RRM Nup35-type domain-containing protein</fullName>
    </recommendedName>
</protein>
<dbReference type="InterPro" id="IPR012677">
    <property type="entry name" value="Nucleotide-bd_a/b_plait_sf"/>
</dbReference>
<sequence>MYSSSYGHTPSRSTDYGQERSKSSFAYSSHNSPFTASARAQDTPNFPGPTWANLGRTPYQTGYLLSAPPPEIQAATQAREYDYPVIPTKAKLSHILQREYDPNSISDSMFRSVKDKKYPDEEGPPMQSVIDIPNEAPDPKATRMNFDRKFMDPPSTPKQRPSARASTEPLYIIVFGYPPDRYGASVEYFKALGETTEPDQNAEIMNCFKIGYKNPPEALRAIRKNGEVIAGSWMIGVKWADPVIAESLLGAGGVRSMNMFQTPDPRYMGSPEIESSSPPHANDLGRSVGTPLKLAPSTSAFRKAPPSSGPLGGLPSAIPGQGSPNKGLVGQVSDLIFGW</sequence>
<dbReference type="OrthoDB" id="3365060at2759"/>
<keyword evidence="7 8" id="KW-0539">Nucleus</keyword>
<dbReference type="AlphaFoldDB" id="A0A5C3N400"/>
<dbReference type="PANTHER" id="PTHR21527">
    <property type="entry name" value="NUCLEOPORIN NUP35"/>
    <property type="match status" value="1"/>
</dbReference>
<feature type="region of interest" description="Disordered" evidence="9">
    <location>
        <begin position="268"/>
        <end position="325"/>
    </location>
</feature>
<evidence type="ECO:0000256" key="6">
    <source>
        <dbReference type="ARBA" id="ARBA00023132"/>
    </source>
</evidence>
<dbReference type="STRING" id="5364.A0A5C3N400"/>
<keyword evidence="2 8" id="KW-0813">Transport</keyword>
<dbReference type="Proteomes" id="UP000305948">
    <property type="component" value="Unassembled WGS sequence"/>
</dbReference>